<keyword evidence="2" id="KW-1133">Transmembrane helix</keyword>
<keyword evidence="4" id="KW-1185">Reference proteome</keyword>
<dbReference type="RefSeq" id="WP_340339706.1">
    <property type="nucleotide sequence ID" value="NZ_JBBKZS010000033.1"/>
</dbReference>
<reference evidence="3 4" key="1">
    <citation type="submission" date="2024-03" db="EMBL/GenBank/DDBJ databases">
        <title>Novel species of the genus Variovorax.</title>
        <authorList>
            <person name="Liu Q."/>
            <person name="Xin Y.-H."/>
        </authorList>
    </citation>
    <scope>NUCLEOTIDE SEQUENCE [LARGE SCALE GENOMIC DNA]</scope>
    <source>
        <strain evidence="3 4">KACC 18901</strain>
    </source>
</reference>
<organism evidence="3 4">
    <name type="scientific">Variovorax robiniae</name>
    <dbReference type="NCBI Taxonomy" id="1836199"/>
    <lineage>
        <taxon>Bacteria</taxon>
        <taxon>Pseudomonadati</taxon>
        <taxon>Pseudomonadota</taxon>
        <taxon>Betaproteobacteria</taxon>
        <taxon>Burkholderiales</taxon>
        <taxon>Comamonadaceae</taxon>
        <taxon>Variovorax</taxon>
    </lineage>
</organism>
<protein>
    <submittedName>
        <fullName evidence="3">YbaN family protein</fullName>
    </submittedName>
</protein>
<gene>
    <name evidence="3" type="ORF">WKW79_34275</name>
</gene>
<keyword evidence="2" id="KW-0472">Membrane</keyword>
<dbReference type="Proteomes" id="UP001367030">
    <property type="component" value="Unassembled WGS sequence"/>
</dbReference>
<evidence type="ECO:0000313" key="3">
    <source>
        <dbReference type="EMBL" id="MEJ8859670.1"/>
    </source>
</evidence>
<dbReference type="EMBL" id="JBBKZS010000033">
    <property type="protein sequence ID" value="MEJ8859670.1"/>
    <property type="molecule type" value="Genomic_DNA"/>
</dbReference>
<dbReference type="PANTHER" id="PTHR35813:SF1">
    <property type="entry name" value="INNER MEMBRANE PROTEIN YBAN"/>
    <property type="match status" value="1"/>
</dbReference>
<feature type="transmembrane region" description="Helical" evidence="2">
    <location>
        <begin position="181"/>
        <end position="200"/>
    </location>
</feature>
<evidence type="ECO:0000313" key="4">
    <source>
        <dbReference type="Proteomes" id="UP001367030"/>
    </source>
</evidence>
<feature type="region of interest" description="Disordered" evidence="1">
    <location>
        <begin position="1"/>
        <end position="45"/>
    </location>
</feature>
<evidence type="ECO:0000256" key="1">
    <source>
        <dbReference type="SAM" id="MobiDB-lite"/>
    </source>
</evidence>
<dbReference type="Pfam" id="PF04304">
    <property type="entry name" value="DUF454"/>
    <property type="match status" value="1"/>
</dbReference>
<dbReference type="InterPro" id="IPR007401">
    <property type="entry name" value="DUF454"/>
</dbReference>
<proteinExistence type="predicted"/>
<sequence>MARDNPANAGLAAGGAQCGGQAMTERVSGEARPQPARPEHGQASPLPADPVLRRIVATLLWRTLAVLCLLLGLLGVFLPVMPTVPFVLVAAWAAGRGWPALESWLVGHPRYGVHVRQWREGGFVPRRAKWAASIGMMGSAILLQFLPVPLAARIAVPLCMALVAAWLWSRPRAAGGRGPRAIGAAIVLDPWVTVMLSIVARATAR</sequence>
<name>A0ABU8XKQ0_9BURK</name>
<dbReference type="PANTHER" id="PTHR35813">
    <property type="entry name" value="INNER MEMBRANE PROTEIN YBAN"/>
    <property type="match status" value="1"/>
</dbReference>
<keyword evidence="2" id="KW-0812">Transmembrane</keyword>
<feature type="transmembrane region" description="Helical" evidence="2">
    <location>
        <begin position="59"/>
        <end position="80"/>
    </location>
</feature>
<feature type="transmembrane region" description="Helical" evidence="2">
    <location>
        <begin position="152"/>
        <end position="169"/>
    </location>
</feature>
<evidence type="ECO:0000256" key="2">
    <source>
        <dbReference type="SAM" id="Phobius"/>
    </source>
</evidence>
<accession>A0ABU8XKQ0</accession>
<comment type="caution">
    <text evidence="3">The sequence shown here is derived from an EMBL/GenBank/DDBJ whole genome shotgun (WGS) entry which is preliminary data.</text>
</comment>